<dbReference type="InterPro" id="IPR013087">
    <property type="entry name" value="Znf_C2H2_type"/>
</dbReference>
<dbReference type="GeneID" id="37015751"/>
<dbReference type="GO" id="GO:0005829">
    <property type="term" value="C:cytosol"/>
    <property type="evidence" value="ECO:0007669"/>
    <property type="project" value="TreeGrafter"/>
</dbReference>
<dbReference type="Proteomes" id="UP000245942">
    <property type="component" value="Unassembled WGS sequence"/>
</dbReference>
<evidence type="ECO:0000256" key="10">
    <source>
        <dbReference type="SAM" id="MobiDB-lite"/>
    </source>
</evidence>
<evidence type="ECO:0000256" key="8">
    <source>
        <dbReference type="ARBA" id="ARBA00022833"/>
    </source>
</evidence>
<dbReference type="RefSeq" id="XP_025351437.1">
    <property type="nucleotide sequence ID" value="XM_025494017.1"/>
</dbReference>
<dbReference type="OrthoDB" id="65596at2759"/>
<evidence type="ECO:0000256" key="3">
    <source>
        <dbReference type="ARBA" id="ARBA00022723"/>
    </source>
</evidence>
<dbReference type="Gene3D" id="3.10.20.90">
    <property type="entry name" value="Phosphatidylinositol 3-kinase Catalytic Subunit, Chain A, domain 1"/>
    <property type="match status" value="1"/>
</dbReference>
<dbReference type="GO" id="GO:0004843">
    <property type="term" value="F:cysteine-type deubiquitinase activity"/>
    <property type="evidence" value="ECO:0007669"/>
    <property type="project" value="UniProtKB-UniRule"/>
</dbReference>
<dbReference type="GO" id="GO:0016579">
    <property type="term" value="P:protein deubiquitination"/>
    <property type="evidence" value="ECO:0007669"/>
    <property type="project" value="TreeGrafter"/>
</dbReference>
<dbReference type="InterPro" id="IPR057766">
    <property type="entry name" value="Znf-C2H2_OTU1-like_C"/>
</dbReference>
<dbReference type="EMBL" id="KZ819321">
    <property type="protein sequence ID" value="PWN24277.1"/>
    <property type="molecule type" value="Genomic_DNA"/>
</dbReference>
<dbReference type="InterPro" id="IPR048857">
    <property type="entry name" value="OTU1_Ubl"/>
</dbReference>
<dbReference type="Pfam" id="PF21403">
    <property type="entry name" value="OTU1_UBXL"/>
    <property type="match status" value="1"/>
</dbReference>
<evidence type="ECO:0000256" key="4">
    <source>
        <dbReference type="ARBA" id="ARBA00022771"/>
    </source>
</evidence>
<sequence length="413" mass="43381">MSIRIRHPGGTATFPLSDSVDLGALQEFIAEQCGIAPLEQEIKTGYPPRALPLHGVPSSTLLSDAPLRIRRGEQIIVALKSSGSASAAPSSSSSSSSSFGLGAGSRNMTTPTPKAPASEAPAAAVKSRKPEAAPSILKPAAPAPAPAPAPVPISRPAPPAQIPRTFAPAPAPSTLPPLSSAPSSSPGLQKGETISVPLPASSPLEGHLTLQIVPDDNSCLFSALSLLLHQSHSPASNRTLRQQVSRGILADPFEYSEVVLGAPPKEYVAKMQRDTTWGGGVELAVLSKEHRLELAALDVINGVTHVFGQGQGYTTRGYLVYSGIHYDALVLLPELGAPLEFASTLFDISTPGALEVVDVAAGKLREKLKEKRYYTDTARFTLKCGQCGQSLKGEKEATQHAMKSGHTDFREYE</sequence>
<evidence type="ECO:0000313" key="12">
    <source>
        <dbReference type="EMBL" id="PWN24277.1"/>
    </source>
</evidence>
<comment type="subcellular location">
    <subcellularLocation>
        <location evidence="9">Cytoplasm</location>
    </subcellularLocation>
</comment>
<feature type="compositionally biased region" description="Low complexity" evidence="10">
    <location>
        <begin position="176"/>
        <end position="186"/>
    </location>
</feature>
<dbReference type="PANTHER" id="PTHR13312:SF0">
    <property type="entry name" value="UBIQUITIN THIOESTERASE OTU1"/>
    <property type="match status" value="1"/>
</dbReference>
<dbReference type="Gene3D" id="3.90.70.80">
    <property type="match status" value="1"/>
</dbReference>
<keyword evidence="9" id="KW-0963">Cytoplasm</keyword>
<keyword evidence="5 9" id="KW-0833">Ubl conjugation pathway</keyword>
<evidence type="ECO:0000256" key="1">
    <source>
        <dbReference type="ARBA" id="ARBA00000707"/>
    </source>
</evidence>
<dbReference type="EC" id="3.4.19.12" evidence="9"/>
<dbReference type="GO" id="GO:0036503">
    <property type="term" value="P:ERAD pathway"/>
    <property type="evidence" value="ECO:0007669"/>
    <property type="project" value="TreeGrafter"/>
</dbReference>
<evidence type="ECO:0000256" key="9">
    <source>
        <dbReference type="RuleBase" id="RU367104"/>
    </source>
</evidence>
<feature type="domain" description="OTU" evidence="11">
    <location>
        <begin position="208"/>
        <end position="332"/>
    </location>
</feature>
<dbReference type="SUPFAM" id="SSF54001">
    <property type="entry name" value="Cysteine proteinases"/>
    <property type="match status" value="1"/>
</dbReference>
<dbReference type="InterPro" id="IPR038765">
    <property type="entry name" value="Papain-like_cys_pep_sf"/>
</dbReference>
<evidence type="ECO:0000313" key="13">
    <source>
        <dbReference type="Proteomes" id="UP000245942"/>
    </source>
</evidence>
<dbReference type="PANTHER" id="PTHR13312">
    <property type="entry name" value="HIV-INDUCED PROTEIN-7-LIKE PROTEASE"/>
    <property type="match status" value="1"/>
</dbReference>
<evidence type="ECO:0000256" key="2">
    <source>
        <dbReference type="ARBA" id="ARBA00022670"/>
    </source>
</evidence>
<gene>
    <name evidence="12" type="ORF">BCV69DRAFT_296559</name>
</gene>
<keyword evidence="7 9" id="KW-0788">Thiol protease</keyword>
<dbReference type="GO" id="GO:0030968">
    <property type="term" value="P:endoplasmic reticulum unfolded protein response"/>
    <property type="evidence" value="ECO:0007669"/>
    <property type="project" value="TreeGrafter"/>
</dbReference>
<keyword evidence="8" id="KW-0862">Zinc</keyword>
<proteinExistence type="predicted"/>
<keyword evidence="4" id="KW-0863">Zinc-finger</keyword>
<comment type="function">
    <text evidence="9">Hydrolase that can remove conjugated ubiquitin from proteins and may therefore play an important regulatory role at the level of protein turnover by preventing degradation.</text>
</comment>
<keyword evidence="3" id="KW-0479">Metal-binding</keyword>
<evidence type="ECO:0000256" key="5">
    <source>
        <dbReference type="ARBA" id="ARBA00022786"/>
    </source>
</evidence>
<dbReference type="PROSITE" id="PS50802">
    <property type="entry name" value="OTU"/>
    <property type="match status" value="1"/>
</dbReference>
<accession>A0A316UG26</accession>
<keyword evidence="6 9" id="KW-0378">Hydrolase</keyword>
<comment type="catalytic activity">
    <reaction evidence="1 9">
        <text>Thiol-dependent hydrolysis of ester, thioester, amide, peptide and isopeptide bonds formed by the C-terminal Gly of ubiquitin (a 76-residue protein attached to proteins as an intracellular targeting signal).</text>
        <dbReference type="EC" id="3.4.19.12"/>
    </reaction>
</comment>
<dbReference type="PROSITE" id="PS00028">
    <property type="entry name" value="ZINC_FINGER_C2H2_1"/>
    <property type="match status" value="1"/>
</dbReference>
<reference evidence="12 13" key="1">
    <citation type="journal article" date="2018" name="Mol. Biol. Evol.">
        <title>Broad Genomic Sampling Reveals a Smut Pathogenic Ancestry of the Fungal Clade Ustilaginomycotina.</title>
        <authorList>
            <person name="Kijpornyongpan T."/>
            <person name="Mondo S.J."/>
            <person name="Barry K."/>
            <person name="Sandor L."/>
            <person name="Lee J."/>
            <person name="Lipzen A."/>
            <person name="Pangilinan J."/>
            <person name="LaButti K."/>
            <person name="Hainaut M."/>
            <person name="Henrissat B."/>
            <person name="Grigoriev I.V."/>
            <person name="Spatafora J.W."/>
            <person name="Aime M.C."/>
        </authorList>
    </citation>
    <scope>NUCLEOTIDE SEQUENCE [LARGE SCALE GENOMIC DNA]</scope>
    <source>
        <strain evidence="12 13">MCA 4718</strain>
    </source>
</reference>
<evidence type="ECO:0000259" key="11">
    <source>
        <dbReference type="PROSITE" id="PS50802"/>
    </source>
</evidence>
<evidence type="ECO:0000256" key="6">
    <source>
        <dbReference type="ARBA" id="ARBA00022801"/>
    </source>
</evidence>
<feature type="compositionally biased region" description="Low complexity" evidence="10">
    <location>
        <begin position="109"/>
        <end position="124"/>
    </location>
</feature>
<name>A0A316UG26_9BASI</name>
<protein>
    <recommendedName>
        <fullName evidence="9">Ubiquitin thioesterase OTU</fullName>
        <ecNumber evidence="9">3.4.19.12</ecNumber>
    </recommendedName>
</protein>
<dbReference type="STRING" id="1684307.A0A316UG26"/>
<keyword evidence="2" id="KW-0645">Protease</keyword>
<dbReference type="AlphaFoldDB" id="A0A316UG26"/>
<dbReference type="CDD" id="cd22745">
    <property type="entry name" value="OTU_OTU1"/>
    <property type="match status" value="1"/>
</dbReference>
<feature type="compositionally biased region" description="Pro residues" evidence="10">
    <location>
        <begin position="141"/>
        <end position="161"/>
    </location>
</feature>
<organism evidence="12 13">
    <name type="scientific">Pseudomicrostroma glucosiphilum</name>
    <dbReference type="NCBI Taxonomy" id="1684307"/>
    <lineage>
        <taxon>Eukaryota</taxon>
        <taxon>Fungi</taxon>
        <taxon>Dikarya</taxon>
        <taxon>Basidiomycota</taxon>
        <taxon>Ustilaginomycotina</taxon>
        <taxon>Exobasidiomycetes</taxon>
        <taxon>Microstromatales</taxon>
        <taxon>Microstromatales incertae sedis</taxon>
        <taxon>Pseudomicrostroma</taxon>
    </lineage>
</organism>
<keyword evidence="13" id="KW-1185">Reference proteome</keyword>
<evidence type="ECO:0000256" key="7">
    <source>
        <dbReference type="ARBA" id="ARBA00022807"/>
    </source>
</evidence>
<dbReference type="Pfam" id="PF24560">
    <property type="entry name" value="zf-C2H2_OTU1_C"/>
    <property type="match status" value="1"/>
</dbReference>
<dbReference type="InterPro" id="IPR003323">
    <property type="entry name" value="OTU_dom"/>
</dbReference>
<dbReference type="GO" id="GO:0005634">
    <property type="term" value="C:nucleus"/>
    <property type="evidence" value="ECO:0007669"/>
    <property type="project" value="TreeGrafter"/>
</dbReference>
<feature type="compositionally biased region" description="Low complexity" evidence="10">
    <location>
        <begin position="82"/>
        <end position="100"/>
    </location>
</feature>
<feature type="region of interest" description="Disordered" evidence="10">
    <location>
        <begin position="82"/>
        <end position="199"/>
    </location>
</feature>